<evidence type="ECO:0000256" key="2">
    <source>
        <dbReference type="ARBA" id="ARBA00022484"/>
    </source>
</evidence>
<keyword evidence="5" id="KW-0547">Nucleotide-binding</keyword>
<evidence type="ECO:0000256" key="4">
    <source>
        <dbReference type="ARBA" id="ARBA00022695"/>
    </source>
</evidence>
<evidence type="ECO:0000256" key="5">
    <source>
        <dbReference type="ARBA" id="ARBA00022741"/>
    </source>
</evidence>
<evidence type="ECO:0000256" key="8">
    <source>
        <dbReference type="ARBA" id="ARBA00048744"/>
    </source>
</evidence>
<evidence type="ECO:0000256" key="1">
    <source>
        <dbReference type="ARBA" id="ARBA00012494"/>
    </source>
</evidence>
<feature type="binding site" evidence="9">
    <location>
        <position position="381"/>
    </location>
    <ligand>
        <name>Mg(2+)</name>
        <dbReference type="ChEBI" id="CHEBI:18420"/>
        <label>2</label>
    </ligand>
</feature>
<dbReference type="GO" id="GO:0039694">
    <property type="term" value="P:viral RNA genome replication"/>
    <property type="evidence" value="ECO:0007669"/>
    <property type="project" value="InterPro"/>
</dbReference>
<evidence type="ECO:0000259" key="10">
    <source>
        <dbReference type="PROSITE" id="PS50522"/>
    </source>
</evidence>
<accession>A0A8S5L4Q8</accession>
<dbReference type="InterPro" id="IPR043502">
    <property type="entry name" value="DNA/RNA_pol_sf"/>
</dbReference>
<feature type="binding site" evidence="9">
    <location>
        <position position="380"/>
    </location>
    <ligand>
        <name>Mg(2+)</name>
        <dbReference type="ChEBI" id="CHEBI:18420"/>
        <label>2</label>
    </ligand>
</feature>
<protein>
    <recommendedName>
        <fullName evidence="1">RNA-directed RNA polymerase</fullName>
        <ecNumber evidence="1">2.7.7.48</ecNumber>
    </recommendedName>
    <alternativeName>
        <fullName evidence="7">RNA replicase beta chain</fullName>
    </alternativeName>
</protein>
<keyword evidence="9" id="KW-0460">Magnesium</keyword>
<reference evidence="11" key="1">
    <citation type="submission" date="2020-09" db="EMBL/GenBank/DDBJ databases">
        <title>Leviviricetes taxonomy.</title>
        <authorList>
            <person name="Stockdale S.R."/>
            <person name="Callanan J."/>
            <person name="Adriaenssens E.M."/>
            <person name="Kuhn J.H."/>
            <person name="Rumnieks J."/>
            <person name="Shkoporov A."/>
            <person name="Draper L.A."/>
            <person name="Ross P."/>
            <person name="Hill C."/>
        </authorList>
    </citation>
    <scope>NUCLEOTIDE SEQUENCE</scope>
</reference>
<dbReference type="PROSITE" id="PS51257">
    <property type="entry name" value="PROKAR_LIPOPROTEIN"/>
    <property type="match status" value="1"/>
</dbReference>
<feature type="binding site" evidence="9">
    <location>
        <position position="292"/>
    </location>
    <ligand>
        <name>Mg(2+)</name>
        <dbReference type="ChEBI" id="CHEBI:18420"/>
        <label>2</label>
    </ligand>
</feature>
<dbReference type="GO" id="GO:0046872">
    <property type="term" value="F:metal ion binding"/>
    <property type="evidence" value="ECO:0007669"/>
    <property type="project" value="UniProtKB-KW"/>
</dbReference>
<keyword evidence="6" id="KW-0693">Viral RNA replication</keyword>
<evidence type="ECO:0000256" key="3">
    <source>
        <dbReference type="ARBA" id="ARBA00022679"/>
    </source>
</evidence>
<proteinExistence type="predicted"/>
<sequence>MSDIARPIKRAATLLFQSLNTPMTLSCEILLRYGEWDQLATRWIDPGNFLDCPSGVRLYRHAAQAADFLRKMGGLPSTFDTKAAAYDNFWKCQKKCKETNLLFEYLLDGGTYGPYSERLVSILERARKTTRRIMGPVPDHLTGGFGPGTCFGLEGSTFKTLADKLWLTPTVTQQAQAVFKHTVEGTLWDRKRVEMGLPYLSIVEGNKFTTVAKDAKTDRGICIEPLGNLYCQLGVGKYLKERLAMMGLYVHREVHNEDPLRHMLARPRPNGQRLHNRLAEMASRDGSWATIDLSSASDTIAKKLVEYLLPPQWFSLLSSLRSPKTLIYSDLTKRNVWVLNEMFSTMGNGFTFELETIIFAALSSAVAGLEIGVELFVYGDDIIVPTHASKDVIAILRSCGFIPNEKKTFTRGLFRESCGGDYFCGIWVRSCFVKKEPESPLEWISLHNEIRIRFPHMRVLLKHIVDQIPERLRCYGPQSAVDSYLHTSVASKVKRYVPRKHIEDYSLMCLRYARIRKSIPQSEDDGIYWIRTIAGMPHRIPLERWGHEFTVSLALLGVSSEGVEPRGSVTGWRIVPWSITHLLHRLH</sequence>
<evidence type="ECO:0000313" key="12">
    <source>
        <dbReference type="Proteomes" id="UP000680136"/>
    </source>
</evidence>
<comment type="cofactor">
    <cofactor evidence="9">
        <name>Mg(2+)</name>
        <dbReference type="ChEBI" id="CHEBI:18420"/>
    </cofactor>
    <text evidence="9">Binds 2 Mg(2+) per subunit.</text>
</comment>
<dbReference type="Proteomes" id="UP000680136">
    <property type="component" value="Segment"/>
</dbReference>
<dbReference type="SUPFAM" id="SSF56672">
    <property type="entry name" value="DNA/RNA polymerases"/>
    <property type="match status" value="1"/>
</dbReference>
<dbReference type="PROSITE" id="PS50522">
    <property type="entry name" value="RDRP_PHAGE"/>
    <property type="match status" value="1"/>
</dbReference>
<keyword evidence="9" id="KW-0479">Metal-binding</keyword>
<gene>
    <name evidence="11" type="primary">SRR6960799_25_3</name>
</gene>
<dbReference type="EMBL" id="BK014068">
    <property type="protein sequence ID" value="DAD52317.1"/>
    <property type="molecule type" value="Genomic_RNA"/>
</dbReference>
<dbReference type="InterPro" id="IPR005093">
    <property type="entry name" value="RNArep_beta"/>
</dbReference>
<name>A0A8S5L4Q8_9VIRU</name>
<dbReference type="GO" id="GO:0000166">
    <property type="term" value="F:nucleotide binding"/>
    <property type="evidence" value="ECO:0007669"/>
    <property type="project" value="UniProtKB-KW"/>
</dbReference>
<dbReference type="GeneID" id="80399033"/>
<dbReference type="RefSeq" id="YP_010769887.1">
    <property type="nucleotide sequence ID" value="NC_074100.1"/>
</dbReference>
<keyword evidence="12" id="KW-1185">Reference proteome</keyword>
<organism evidence="11 12">
    <name type="scientific">ssRNA phage SRR6960799_25</name>
    <dbReference type="NCBI Taxonomy" id="2786582"/>
    <lineage>
        <taxon>Viruses</taxon>
        <taxon>Riboviria</taxon>
        <taxon>Orthornavirae</taxon>
        <taxon>Lenarviricota</taxon>
        <taxon>Leviviricetes</taxon>
        <taxon>Norzivirales</taxon>
        <taxon>Fiersviridae</taxon>
        <taxon>Dunchevirus</taxon>
        <taxon>Dunchevirus limicola</taxon>
        <taxon>Shuravirus limicola</taxon>
    </lineage>
</organism>
<feature type="domain" description="RdRp catalytic" evidence="10">
    <location>
        <begin position="277"/>
        <end position="412"/>
    </location>
</feature>
<dbReference type="InterPro" id="IPR007096">
    <property type="entry name" value="RNA-dir_Rpol_cat_phage"/>
</dbReference>
<dbReference type="KEGG" id="vg:80399033"/>
<keyword evidence="2 11" id="KW-0696">RNA-directed RNA polymerase</keyword>
<dbReference type="Pfam" id="PF03431">
    <property type="entry name" value="RNA_replicase_B"/>
    <property type="match status" value="1"/>
</dbReference>
<evidence type="ECO:0000313" key="11">
    <source>
        <dbReference type="EMBL" id="DAD52317.1"/>
    </source>
</evidence>
<comment type="catalytic activity">
    <reaction evidence="8">
        <text>RNA(n) + a ribonucleoside 5'-triphosphate = RNA(n+1) + diphosphate</text>
        <dbReference type="Rhea" id="RHEA:21248"/>
        <dbReference type="Rhea" id="RHEA-COMP:14527"/>
        <dbReference type="Rhea" id="RHEA-COMP:17342"/>
        <dbReference type="ChEBI" id="CHEBI:33019"/>
        <dbReference type="ChEBI" id="CHEBI:61557"/>
        <dbReference type="ChEBI" id="CHEBI:140395"/>
        <dbReference type="EC" id="2.7.7.48"/>
    </reaction>
</comment>
<keyword evidence="4" id="KW-0548">Nucleotidyltransferase</keyword>
<evidence type="ECO:0000256" key="9">
    <source>
        <dbReference type="PIRSR" id="PIRSR605093-1"/>
    </source>
</evidence>
<dbReference type="EC" id="2.7.7.48" evidence="1"/>
<evidence type="ECO:0000256" key="6">
    <source>
        <dbReference type="ARBA" id="ARBA00022953"/>
    </source>
</evidence>
<dbReference type="GO" id="GO:0003968">
    <property type="term" value="F:RNA-directed RNA polymerase activity"/>
    <property type="evidence" value="ECO:0007669"/>
    <property type="project" value="UniProtKB-KW"/>
</dbReference>
<evidence type="ECO:0000256" key="7">
    <source>
        <dbReference type="ARBA" id="ARBA00030248"/>
    </source>
</evidence>
<keyword evidence="3" id="KW-0808">Transferase</keyword>